<gene>
    <name evidence="1" type="ORF">TVY486_1002030</name>
</gene>
<dbReference type="VEuPathDB" id="TriTrypDB:TvY486_1002030"/>
<proteinExistence type="predicted"/>
<dbReference type="EMBL" id="HE573026">
    <property type="protein sequence ID" value="CCC51150.1"/>
    <property type="molecule type" value="Genomic_DNA"/>
</dbReference>
<name>G0U5J9_TRYVY</name>
<sequence>MLCRTTLHCNRITSAISPSLLRAAFMLRWGMLGLQHNTETNMFVLAEGEPDGLQRDMRLEMYALSVRLVQLPDTHNGLGPEGSLTPPPRGDLSAITAAMESALLAGESGMRTLRPTLLSCSYVNAEHGSCVVPSGDSVGERGRVCAADSGEGTPQLAEWLFDGQQVSPPLMENGIVFPSAHSAGHRHLRAARQAFALLVESELSAFNGTEQLPIVDVSDFDCSFSRVATQIAVERNLVPEKHFHVSFVPLTAAAEATATGDDTITSLLRIVTRSTSGWEADPLHAVQARYFALGSFTVLSKAACTGQSKTFDKKRLSLRLAQVVSRMNRGGKLLVNVVPAALEDQLELQSMVRALVVEAISRAERWAVVIDEIFPTADCRAIAVSFLLSLD</sequence>
<protein>
    <submittedName>
        <fullName evidence="1">Uncharacterized protein</fullName>
    </submittedName>
</protein>
<reference evidence="1" key="1">
    <citation type="journal article" date="2012" name="Proc. Natl. Acad. Sci. U.S.A.">
        <title>Antigenic diversity is generated by distinct evolutionary mechanisms in African trypanosome species.</title>
        <authorList>
            <person name="Jackson A.P."/>
            <person name="Berry A."/>
            <person name="Aslett M."/>
            <person name="Allison H.C."/>
            <person name="Burton P."/>
            <person name="Vavrova-Anderson J."/>
            <person name="Brown R."/>
            <person name="Browne H."/>
            <person name="Corton N."/>
            <person name="Hauser H."/>
            <person name="Gamble J."/>
            <person name="Gilderthorp R."/>
            <person name="Marcello L."/>
            <person name="McQuillan J."/>
            <person name="Otto T.D."/>
            <person name="Quail M.A."/>
            <person name="Sanders M.J."/>
            <person name="van Tonder A."/>
            <person name="Ginger M.L."/>
            <person name="Field M.C."/>
            <person name="Barry J.D."/>
            <person name="Hertz-Fowler C."/>
            <person name="Berriman M."/>
        </authorList>
    </citation>
    <scope>NUCLEOTIDE SEQUENCE</scope>
    <source>
        <strain evidence="1">Y486</strain>
    </source>
</reference>
<organism evidence="1">
    <name type="scientific">Trypanosoma vivax (strain Y486)</name>
    <dbReference type="NCBI Taxonomy" id="1055687"/>
    <lineage>
        <taxon>Eukaryota</taxon>
        <taxon>Discoba</taxon>
        <taxon>Euglenozoa</taxon>
        <taxon>Kinetoplastea</taxon>
        <taxon>Metakinetoplastina</taxon>
        <taxon>Trypanosomatida</taxon>
        <taxon>Trypanosomatidae</taxon>
        <taxon>Trypanosoma</taxon>
        <taxon>Duttonella</taxon>
    </lineage>
</organism>
<accession>G0U5J9</accession>
<evidence type="ECO:0000313" key="1">
    <source>
        <dbReference type="EMBL" id="CCC51150.1"/>
    </source>
</evidence>
<dbReference type="AlphaFoldDB" id="G0U5J9"/>